<dbReference type="PROSITE" id="PS51471">
    <property type="entry name" value="FE2OG_OXY"/>
    <property type="match status" value="1"/>
</dbReference>
<evidence type="ECO:0000313" key="4">
    <source>
        <dbReference type="Proteomes" id="UP000326759"/>
    </source>
</evidence>
<dbReference type="InterPro" id="IPR027443">
    <property type="entry name" value="IPNS-like_sf"/>
</dbReference>
<dbReference type="OrthoDB" id="288590at2759"/>
<protein>
    <recommendedName>
        <fullName evidence="2">Fe2OG dioxygenase domain-containing protein</fullName>
    </recommendedName>
</protein>
<keyword evidence="1" id="KW-0560">Oxidoreductase</keyword>
<accession>A0A5N5SK68</accession>
<gene>
    <name evidence="3" type="ORF">Anas_12670</name>
</gene>
<feature type="domain" description="Fe2OG dioxygenase" evidence="2">
    <location>
        <begin position="108"/>
        <end position="216"/>
    </location>
</feature>
<dbReference type="GO" id="GO:0046872">
    <property type="term" value="F:metal ion binding"/>
    <property type="evidence" value="ECO:0007669"/>
    <property type="project" value="UniProtKB-KW"/>
</dbReference>
<organism evidence="3 4">
    <name type="scientific">Armadillidium nasatum</name>
    <dbReference type="NCBI Taxonomy" id="96803"/>
    <lineage>
        <taxon>Eukaryota</taxon>
        <taxon>Metazoa</taxon>
        <taxon>Ecdysozoa</taxon>
        <taxon>Arthropoda</taxon>
        <taxon>Crustacea</taxon>
        <taxon>Multicrustacea</taxon>
        <taxon>Malacostraca</taxon>
        <taxon>Eumalacostraca</taxon>
        <taxon>Peracarida</taxon>
        <taxon>Isopoda</taxon>
        <taxon>Oniscidea</taxon>
        <taxon>Crinocheta</taxon>
        <taxon>Armadillidiidae</taxon>
        <taxon>Armadillidium</taxon>
    </lineage>
</organism>
<comment type="similarity">
    <text evidence="1">Belongs to the iron/ascorbate-dependent oxidoreductase family.</text>
</comment>
<dbReference type="InterPro" id="IPR050231">
    <property type="entry name" value="Iron_ascorbate_oxido_reductase"/>
</dbReference>
<keyword evidence="1" id="KW-0479">Metal-binding</keyword>
<dbReference type="Gene3D" id="2.60.120.330">
    <property type="entry name" value="B-lactam Antibiotic, Isopenicillin N Synthase, Chain"/>
    <property type="match status" value="1"/>
</dbReference>
<sequence>MINTFFNLPFEIKKSYARKDAYSAGYVEPSKEILKQSDNVKELRESFDIIGNFDGFIPNEIEKFERSLLKMIEMGSDFFSKFLRCLEIGLNLPFGTLQDMHAKIYSDSNMSTLRLIHYPPIPFEIPENCVRCGEHTDYGTITILFQDNMGGLEVKNRNNEWVQAHPVPGALLVNVGDMLQKFTSGRLRATPHRVLIPEEERRKRCPRKSVVFFLVPDNDVILKPFEEPKDETKSYETSHDYLYSRLISTFNF</sequence>
<reference evidence="3 4" key="1">
    <citation type="journal article" date="2019" name="PLoS Biol.">
        <title>Sex chromosomes control vertical transmission of feminizing Wolbachia symbionts in an isopod.</title>
        <authorList>
            <person name="Becking T."/>
            <person name="Chebbi M.A."/>
            <person name="Giraud I."/>
            <person name="Moumen B."/>
            <person name="Laverre T."/>
            <person name="Caubet Y."/>
            <person name="Peccoud J."/>
            <person name="Gilbert C."/>
            <person name="Cordaux R."/>
        </authorList>
    </citation>
    <scope>NUCLEOTIDE SEQUENCE [LARGE SCALE GENOMIC DNA]</scope>
    <source>
        <strain evidence="3">ANa2</strain>
        <tissue evidence="3">Whole body excluding digestive tract and cuticle</tissue>
    </source>
</reference>
<comment type="caution">
    <text evidence="3">The sequence shown here is derived from an EMBL/GenBank/DDBJ whole genome shotgun (WGS) entry which is preliminary data.</text>
</comment>
<keyword evidence="4" id="KW-1185">Reference proteome</keyword>
<keyword evidence="1" id="KW-0408">Iron</keyword>
<dbReference type="GO" id="GO:0016491">
    <property type="term" value="F:oxidoreductase activity"/>
    <property type="evidence" value="ECO:0007669"/>
    <property type="project" value="UniProtKB-KW"/>
</dbReference>
<evidence type="ECO:0000259" key="2">
    <source>
        <dbReference type="PROSITE" id="PS51471"/>
    </source>
</evidence>
<dbReference type="PANTHER" id="PTHR47990">
    <property type="entry name" value="2-OXOGLUTARATE (2OG) AND FE(II)-DEPENDENT OXYGENASE SUPERFAMILY PROTEIN-RELATED"/>
    <property type="match status" value="1"/>
</dbReference>
<dbReference type="InterPro" id="IPR005123">
    <property type="entry name" value="Oxoglu/Fe-dep_dioxygenase_dom"/>
</dbReference>
<dbReference type="SUPFAM" id="SSF51197">
    <property type="entry name" value="Clavaminate synthase-like"/>
    <property type="match status" value="1"/>
</dbReference>
<proteinExistence type="inferred from homology"/>
<name>A0A5N5SK68_9CRUS</name>
<dbReference type="InterPro" id="IPR044861">
    <property type="entry name" value="IPNS-like_FE2OG_OXY"/>
</dbReference>
<evidence type="ECO:0000313" key="3">
    <source>
        <dbReference type="EMBL" id="KAB7494443.1"/>
    </source>
</evidence>
<dbReference type="Pfam" id="PF03171">
    <property type="entry name" value="2OG-FeII_Oxy"/>
    <property type="match status" value="1"/>
</dbReference>
<dbReference type="EMBL" id="SEYY01024032">
    <property type="protein sequence ID" value="KAB7494443.1"/>
    <property type="molecule type" value="Genomic_DNA"/>
</dbReference>
<evidence type="ECO:0000256" key="1">
    <source>
        <dbReference type="RuleBase" id="RU003682"/>
    </source>
</evidence>
<dbReference type="AlphaFoldDB" id="A0A5N5SK68"/>
<dbReference type="Proteomes" id="UP000326759">
    <property type="component" value="Unassembled WGS sequence"/>
</dbReference>